<dbReference type="GO" id="GO:0000156">
    <property type="term" value="F:phosphorelay response regulator activity"/>
    <property type="evidence" value="ECO:0007669"/>
    <property type="project" value="TreeGrafter"/>
</dbReference>
<evidence type="ECO:0000259" key="8">
    <source>
        <dbReference type="PROSITE" id="PS50930"/>
    </source>
</evidence>
<protein>
    <recommendedName>
        <fullName evidence="11">Two component transcriptional regulator, LytTR family</fullName>
    </recommendedName>
</protein>
<dbReference type="Pfam" id="PF04397">
    <property type="entry name" value="LytTR"/>
    <property type="match status" value="1"/>
</dbReference>
<dbReference type="InterPro" id="IPR007492">
    <property type="entry name" value="LytTR_DNA-bd_dom"/>
</dbReference>
<proteinExistence type="predicted"/>
<dbReference type="InterPro" id="IPR039420">
    <property type="entry name" value="WalR-like"/>
</dbReference>
<keyword evidence="3" id="KW-0805">Transcription regulation</keyword>
<dbReference type="RefSeq" id="WP_151672103.1">
    <property type="nucleotide sequence ID" value="NZ_BKCG01000001.1"/>
</dbReference>
<dbReference type="InterPro" id="IPR001789">
    <property type="entry name" value="Sig_transdc_resp-reg_receiver"/>
</dbReference>
<keyword evidence="2" id="KW-0902">Two-component regulatory system</keyword>
<dbReference type="EMBL" id="BKCG01000001">
    <property type="protein sequence ID" value="GER58004.1"/>
    <property type="molecule type" value="Genomic_DNA"/>
</dbReference>
<dbReference type="SUPFAM" id="SSF52172">
    <property type="entry name" value="CheY-like"/>
    <property type="match status" value="1"/>
</dbReference>
<dbReference type="Pfam" id="PF00072">
    <property type="entry name" value="Response_reg"/>
    <property type="match status" value="1"/>
</dbReference>
<dbReference type="PANTHER" id="PTHR48111">
    <property type="entry name" value="REGULATOR OF RPOS"/>
    <property type="match status" value="1"/>
</dbReference>
<keyword evidence="1 6" id="KW-0597">Phosphoprotein</keyword>
<evidence type="ECO:0000256" key="2">
    <source>
        <dbReference type="ARBA" id="ARBA00023012"/>
    </source>
</evidence>
<reference evidence="9 10" key="1">
    <citation type="submission" date="2019-08" db="EMBL/GenBank/DDBJ databases">
        <title>Draft genome sequence of Ulvibacter marinus type strain NBRC 109484.</title>
        <authorList>
            <person name="Kawano K."/>
            <person name="Ushijima N."/>
            <person name="Kihara M."/>
            <person name="Itoh H."/>
        </authorList>
    </citation>
    <scope>NUCLEOTIDE SEQUENCE [LARGE SCALE GENOMIC DNA]</scope>
    <source>
        <strain evidence="9 10">NBRC 109484</strain>
    </source>
</reference>
<sequence length="239" mass="27136">MARKIYVVEDMAISRAALISTLEDNDFEVVGSSASGDKAWIEIKELDVDIALLDINLVGDRDGVWLAKMIRNYKNMPIIFLTAYGDEKTLEEIREVEPNGYLMKPFNAPTLVTLIDIASRSFRKSEQHKNLKDESSPTVIIKEGSDLLNIKISQIQYFKSEGNYLEVAVHGRKHITREKLVDFLDQISNNDFVQVHRRYAVNLNCVTRIATNTVFVDSIEIPISRSFKENLSKALAKRG</sequence>
<dbReference type="GO" id="GO:0032993">
    <property type="term" value="C:protein-DNA complex"/>
    <property type="evidence" value="ECO:0007669"/>
    <property type="project" value="TreeGrafter"/>
</dbReference>
<dbReference type="GO" id="GO:0000976">
    <property type="term" value="F:transcription cis-regulatory region binding"/>
    <property type="evidence" value="ECO:0007669"/>
    <property type="project" value="TreeGrafter"/>
</dbReference>
<dbReference type="PANTHER" id="PTHR48111:SF1">
    <property type="entry name" value="TWO-COMPONENT RESPONSE REGULATOR ORR33"/>
    <property type="match status" value="1"/>
</dbReference>
<gene>
    <name evidence="9" type="ORF">ULMA_01120</name>
</gene>
<dbReference type="AlphaFoldDB" id="A0A5J4ITQ3"/>
<dbReference type="Gene3D" id="3.40.50.2300">
    <property type="match status" value="1"/>
</dbReference>
<dbReference type="GO" id="GO:0005829">
    <property type="term" value="C:cytosol"/>
    <property type="evidence" value="ECO:0007669"/>
    <property type="project" value="TreeGrafter"/>
</dbReference>
<dbReference type="PROSITE" id="PS50930">
    <property type="entry name" value="HTH_LYTTR"/>
    <property type="match status" value="1"/>
</dbReference>
<evidence type="ECO:0000313" key="9">
    <source>
        <dbReference type="EMBL" id="GER58004.1"/>
    </source>
</evidence>
<keyword evidence="4" id="KW-0238">DNA-binding</keyword>
<feature type="domain" description="HTH LytTR-type" evidence="8">
    <location>
        <begin position="150"/>
        <end position="237"/>
    </location>
</feature>
<dbReference type="OrthoDB" id="2962330at2"/>
<name>A0A5J4ITQ3_9FLAO</name>
<dbReference type="Gene3D" id="2.40.50.1020">
    <property type="entry name" value="LytTr DNA-binding domain"/>
    <property type="match status" value="1"/>
</dbReference>
<evidence type="ECO:0000256" key="3">
    <source>
        <dbReference type="ARBA" id="ARBA00023015"/>
    </source>
</evidence>
<dbReference type="InterPro" id="IPR011006">
    <property type="entry name" value="CheY-like_superfamily"/>
</dbReference>
<dbReference type="GO" id="GO:0006355">
    <property type="term" value="P:regulation of DNA-templated transcription"/>
    <property type="evidence" value="ECO:0007669"/>
    <property type="project" value="TreeGrafter"/>
</dbReference>
<evidence type="ECO:0008006" key="11">
    <source>
        <dbReference type="Google" id="ProtNLM"/>
    </source>
</evidence>
<keyword evidence="5" id="KW-0804">Transcription</keyword>
<dbReference type="SMART" id="SM00448">
    <property type="entry name" value="REC"/>
    <property type="match status" value="1"/>
</dbReference>
<evidence type="ECO:0000256" key="1">
    <source>
        <dbReference type="ARBA" id="ARBA00022553"/>
    </source>
</evidence>
<keyword evidence="10" id="KW-1185">Reference proteome</keyword>
<evidence type="ECO:0000256" key="5">
    <source>
        <dbReference type="ARBA" id="ARBA00023163"/>
    </source>
</evidence>
<feature type="domain" description="Response regulatory" evidence="7">
    <location>
        <begin position="4"/>
        <end position="119"/>
    </location>
</feature>
<dbReference type="Proteomes" id="UP000326509">
    <property type="component" value="Unassembled WGS sequence"/>
</dbReference>
<accession>A0A5J4ITQ3</accession>
<organism evidence="9 10">
    <name type="scientific">Patiriisocius marinus</name>
    <dbReference type="NCBI Taxonomy" id="1397112"/>
    <lineage>
        <taxon>Bacteria</taxon>
        <taxon>Pseudomonadati</taxon>
        <taxon>Bacteroidota</taxon>
        <taxon>Flavobacteriia</taxon>
        <taxon>Flavobacteriales</taxon>
        <taxon>Flavobacteriaceae</taxon>
        <taxon>Patiriisocius</taxon>
    </lineage>
</organism>
<dbReference type="SMART" id="SM00850">
    <property type="entry name" value="LytTR"/>
    <property type="match status" value="1"/>
</dbReference>
<comment type="caution">
    <text evidence="9">The sequence shown here is derived from an EMBL/GenBank/DDBJ whole genome shotgun (WGS) entry which is preliminary data.</text>
</comment>
<feature type="modified residue" description="4-aspartylphosphate" evidence="6">
    <location>
        <position position="54"/>
    </location>
</feature>
<dbReference type="PROSITE" id="PS50110">
    <property type="entry name" value="RESPONSE_REGULATORY"/>
    <property type="match status" value="1"/>
</dbReference>
<evidence type="ECO:0000256" key="6">
    <source>
        <dbReference type="PROSITE-ProRule" id="PRU00169"/>
    </source>
</evidence>
<evidence type="ECO:0000259" key="7">
    <source>
        <dbReference type="PROSITE" id="PS50110"/>
    </source>
</evidence>
<evidence type="ECO:0000256" key="4">
    <source>
        <dbReference type="ARBA" id="ARBA00023125"/>
    </source>
</evidence>
<evidence type="ECO:0000313" key="10">
    <source>
        <dbReference type="Proteomes" id="UP000326509"/>
    </source>
</evidence>